<dbReference type="KEGG" id="cdet:87951547"/>
<dbReference type="AlphaFoldDB" id="A0AAX4J3S6"/>
<dbReference type="GO" id="GO:0071949">
    <property type="term" value="F:FAD binding"/>
    <property type="evidence" value="ECO:0007669"/>
    <property type="project" value="InterPro"/>
</dbReference>
<dbReference type="InterPro" id="IPR003953">
    <property type="entry name" value="FAD-dep_OxRdtase_2_FAD-bd"/>
</dbReference>
<dbReference type="GO" id="GO:0004497">
    <property type="term" value="F:monooxygenase activity"/>
    <property type="evidence" value="ECO:0007669"/>
    <property type="project" value="UniProtKB-KW"/>
</dbReference>
<dbReference type="EMBL" id="CP137314">
    <property type="protein sequence ID" value="WQF90033.1"/>
    <property type="molecule type" value="Genomic_DNA"/>
</dbReference>
<evidence type="ECO:0000313" key="8">
    <source>
        <dbReference type="EMBL" id="WQF90033.1"/>
    </source>
</evidence>
<sequence>MQANATAPFPVLVLLLKTPPEQKNFFLGFFTCGEIRLPDIHSTSSRSDSTCSCVFLSLFLALSRSLSLALSVSSLSTPVYSSRKTASAMLDVVIVGAGIAGLSAGISFRRAGHQVRIYERSSLSDEVGAAINVPPNTSRFLTRWGLDPEASGFVKAGPVHFQDPVTMEITSTEANTDSLEMYDAELWFAHREDLHDTLKRIATSPTGPGIPVTIHPNSCVVGYNPELPAVQMQDGEEIQADLVVGADGIHSIACEIVLGEKNPPVPPVHYNSCYRFLIPSDVLEENPETKFWTEDADGLLRILPDNKASRRLVSYPCRSNTVHNFIGIFYDEAMKSASREDYQANIDKAEVAERFAGFHPSLLAVIDKATDIKRWPLLYRSPLPTWRKGRVVLAGDAAHPILPHQGQGGAMGLEDGLALGVVMAGASDASDVEKRLEIYEKLRKARTSVIQLLSNVGHDETHLIEDALLEFMSKEEIPKTPKEFFTHNFDYDIVDEAIKIMEEYDPSFHLPHDFFEDDSFNMTHISGELSKMSGFIKVETCISVETEEVTA</sequence>
<proteinExistence type="inferred from homology"/>
<feature type="domain" description="FAD-binding" evidence="7">
    <location>
        <begin position="233"/>
        <end position="447"/>
    </location>
</feature>
<dbReference type="InterPro" id="IPR002938">
    <property type="entry name" value="FAD-bd"/>
</dbReference>
<dbReference type="Gene3D" id="3.50.50.60">
    <property type="entry name" value="FAD/NAD(P)-binding domain"/>
    <property type="match status" value="1"/>
</dbReference>
<evidence type="ECO:0000259" key="6">
    <source>
        <dbReference type="Pfam" id="PF00890"/>
    </source>
</evidence>
<dbReference type="SUPFAM" id="SSF51905">
    <property type="entry name" value="FAD/NAD(P)-binding domain"/>
    <property type="match status" value="1"/>
</dbReference>
<keyword evidence="5" id="KW-0503">Monooxygenase</keyword>
<dbReference type="SUPFAM" id="SSF54373">
    <property type="entry name" value="FAD-linked reductases, C-terminal domain"/>
    <property type="match status" value="1"/>
</dbReference>
<protein>
    <submittedName>
        <fullName evidence="8">FAD-binding domain, FAD-dependent oxidoreductase 2, FAD binding domain-containing protein</fullName>
    </submittedName>
</protein>
<name>A0AAX4J3S6_9PEZI</name>
<keyword evidence="9" id="KW-1185">Reference proteome</keyword>
<evidence type="ECO:0000256" key="3">
    <source>
        <dbReference type="ARBA" id="ARBA00022827"/>
    </source>
</evidence>
<gene>
    <name evidence="8" type="ORF">CDEST_15047</name>
</gene>
<dbReference type="InterPro" id="IPR036188">
    <property type="entry name" value="FAD/NAD-bd_sf"/>
</dbReference>
<keyword evidence="3" id="KW-0274">FAD</keyword>
<keyword evidence="2" id="KW-0285">Flavoprotein</keyword>
<evidence type="ECO:0000256" key="4">
    <source>
        <dbReference type="ARBA" id="ARBA00023002"/>
    </source>
</evidence>
<dbReference type="Proteomes" id="UP001322277">
    <property type="component" value="Chromosome 10"/>
</dbReference>
<dbReference type="RefSeq" id="XP_062787254.1">
    <property type="nucleotide sequence ID" value="XM_062931203.1"/>
</dbReference>
<reference evidence="9" key="1">
    <citation type="journal article" date="2023" name="bioRxiv">
        <title>Complete genome of the Medicago anthracnose fungus, Colletotrichum destructivum, reveals a mini-chromosome-like region within a core chromosome.</title>
        <authorList>
            <person name="Lapalu N."/>
            <person name="Simon A."/>
            <person name="Lu A."/>
            <person name="Plaumann P.-L."/>
            <person name="Amselem J."/>
            <person name="Pigne S."/>
            <person name="Auger A."/>
            <person name="Koch C."/>
            <person name="Dallery J.-F."/>
            <person name="O'Connell R.J."/>
        </authorList>
    </citation>
    <scope>NUCLEOTIDE SEQUENCE [LARGE SCALE GENOMIC DNA]</scope>
    <source>
        <strain evidence="9">CBS 520.97</strain>
    </source>
</reference>
<dbReference type="InterPro" id="IPR050493">
    <property type="entry name" value="FAD-dep_Monooxygenase_BioMet"/>
</dbReference>
<dbReference type="PANTHER" id="PTHR13789">
    <property type="entry name" value="MONOOXYGENASE"/>
    <property type="match status" value="1"/>
</dbReference>
<feature type="domain" description="FAD-dependent oxidoreductase 2 FAD-binding" evidence="6">
    <location>
        <begin position="91"/>
        <end position="121"/>
    </location>
</feature>
<evidence type="ECO:0000256" key="2">
    <source>
        <dbReference type="ARBA" id="ARBA00022630"/>
    </source>
</evidence>
<evidence type="ECO:0000256" key="1">
    <source>
        <dbReference type="ARBA" id="ARBA00007992"/>
    </source>
</evidence>
<evidence type="ECO:0000259" key="7">
    <source>
        <dbReference type="Pfam" id="PF01494"/>
    </source>
</evidence>
<dbReference type="PRINTS" id="PR00420">
    <property type="entry name" value="RNGMNOXGNASE"/>
</dbReference>
<keyword evidence="4" id="KW-0560">Oxidoreductase</keyword>
<dbReference type="GeneID" id="87951547"/>
<comment type="similarity">
    <text evidence="1">Belongs to the paxM FAD-dependent monooxygenase family.</text>
</comment>
<evidence type="ECO:0000313" key="9">
    <source>
        <dbReference type="Proteomes" id="UP001322277"/>
    </source>
</evidence>
<evidence type="ECO:0000256" key="5">
    <source>
        <dbReference type="ARBA" id="ARBA00023033"/>
    </source>
</evidence>
<accession>A0AAX4J3S6</accession>
<organism evidence="8 9">
    <name type="scientific">Colletotrichum destructivum</name>
    <dbReference type="NCBI Taxonomy" id="34406"/>
    <lineage>
        <taxon>Eukaryota</taxon>
        <taxon>Fungi</taxon>
        <taxon>Dikarya</taxon>
        <taxon>Ascomycota</taxon>
        <taxon>Pezizomycotina</taxon>
        <taxon>Sordariomycetes</taxon>
        <taxon>Hypocreomycetidae</taxon>
        <taxon>Glomerellales</taxon>
        <taxon>Glomerellaceae</taxon>
        <taxon>Colletotrichum</taxon>
        <taxon>Colletotrichum destructivum species complex</taxon>
    </lineage>
</organism>
<dbReference type="PANTHER" id="PTHR13789:SF215">
    <property type="entry name" value="FAD-BINDING DOMAIN-CONTAINING PROTEIN-RELATED"/>
    <property type="match status" value="1"/>
</dbReference>
<dbReference type="Pfam" id="PF00890">
    <property type="entry name" value="FAD_binding_2"/>
    <property type="match status" value="1"/>
</dbReference>
<dbReference type="Pfam" id="PF01494">
    <property type="entry name" value="FAD_binding_3"/>
    <property type="match status" value="1"/>
</dbReference>